<sequence>MRAIAIDGFGGPEVLRPADLPRPVPGPGEVLVKVAYAGVNPADWKAREGRLAGFFDYRFPFVPGFDLSGTVEAVGSGVSDLAPGMKVFGMSNQGQGANGSYAEYCLADPALLAPLPASLDLVEASGLGVSGTTAYGGLVDVGVLQPGQCVLINGGAGGVGSLAIQIAAALGARVAATCSARNAEYVASLGAERQIDYANQDVTAAVRDWVEAGVDLVLDAVGLGTLLPNATALVKPGGSFVEIETLVSRASESEIAAAAAQGVRITSNMVGISRLSEHLAGLARLFEEGRIRPAVTTVMPLSEAAEAHRRVEAGHVRGKIVLQIADDA</sequence>
<dbReference type="Proteomes" id="UP000286100">
    <property type="component" value="Unassembled WGS sequence"/>
</dbReference>
<protein>
    <submittedName>
        <fullName evidence="2">NADP-dependent oxidoreductase</fullName>
    </submittedName>
</protein>
<dbReference type="InterPro" id="IPR036291">
    <property type="entry name" value="NAD(P)-bd_dom_sf"/>
</dbReference>
<dbReference type="InterPro" id="IPR011032">
    <property type="entry name" value="GroES-like_sf"/>
</dbReference>
<dbReference type="SMART" id="SM00829">
    <property type="entry name" value="PKS_ER"/>
    <property type="match status" value="1"/>
</dbReference>
<gene>
    <name evidence="2" type="ORF">D3876_01845</name>
</gene>
<dbReference type="SUPFAM" id="SSF51735">
    <property type="entry name" value="NAD(P)-binding Rossmann-fold domains"/>
    <property type="match status" value="1"/>
</dbReference>
<proteinExistence type="predicted"/>
<evidence type="ECO:0000313" key="2">
    <source>
        <dbReference type="EMBL" id="RJF94169.1"/>
    </source>
</evidence>
<dbReference type="Pfam" id="PF08240">
    <property type="entry name" value="ADH_N"/>
    <property type="match status" value="1"/>
</dbReference>
<dbReference type="Gene3D" id="3.90.180.10">
    <property type="entry name" value="Medium-chain alcohol dehydrogenases, catalytic domain"/>
    <property type="match status" value="1"/>
</dbReference>
<name>A0A418WSL7_9SPHN</name>
<dbReference type="PANTHER" id="PTHR44013">
    <property type="entry name" value="ZINC-TYPE ALCOHOL DEHYDROGENASE-LIKE PROTEIN C16A3.02C"/>
    <property type="match status" value="1"/>
</dbReference>
<dbReference type="OrthoDB" id="9792321at2"/>
<dbReference type="GO" id="GO:0016491">
    <property type="term" value="F:oxidoreductase activity"/>
    <property type="evidence" value="ECO:0007669"/>
    <property type="project" value="InterPro"/>
</dbReference>
<comment type="caution">
    <text evidence="2">The sequence shown here is derived from an EMBL/GenBank/DDBJ whole genome shotgun (WGS) entry which is preliminary data.</text>
</comment>
<evidence type="ECO:0000313" key="3">
    <source>
        <dbReference type="Proteomes" id="UP000286100"/>
    </source>
</evidence>
<evidence type="ECO:0000259" key="1">
    <source>
        <dbReference type="SMART" id="SM00829"/>
    </source>
</evidence>
<dbReference type="PANTHER" id="PTHR44013:SF1">
    <property type="entry name" value="ZINC-TYPE ALCOHOL DEHYDROGENASE-LIKE PROTEIN C16A3.02C"/>
    <property type="match status" value="1"/>
</dbReference>
<reference evidence="2 3" key="1">
    <citation type="submission" date="2018-09" db="EMBL/GenBank/DDBJ databases">
        <authorList>
            <person name="Zhu H."/>
        </authorList>
    </citation>
    <scope>NUCLEOTIDE SEQUENCE [LARGE SCALE GENOMIC DNA]</scope>
    <source>
        <strain evidence="2 3">K2R01-6</strain>
    </source>
</reference>
<dbReference type="SUPFAM" id="SSF50129">
    <property type="entry name" value="GroES-like"/>
    <property type="match status" value="1"/>
</dbReference>
<accession>A0A418WSL7</accession>
<feature type="domain" description="Enoyl reductase (ER)" evidence="1">
    <location>
        <begin position="10"/>
        <end position="322"/>
    </location>
</feature>
<dbReference type="InterPro" id="IPR052733">
    <property type="entry name" value="Chloroplast_QOR"/>
</dbReference>
<dbReference type="Pfam" id="PF13602">
    <property type="entry name" value="ADH_zinc_N_2"/>
    <property type="match status" value="1"/>
</dbReference>
<organism evidence="2 3">
    <name type="scientific">Sphingomonas cavernae</name>
    <dbReference type="NCBI Taxonomy" id="2320861"/>
    <lineage>
        <taxon>Bacteria</taxon>
        <taxon>Pseudomonadati</taxon>
        <taxon>Pseudomonadota</taxon>
        <taxon>Alphaproteobacteria</taxon>
        <taxon>Sphingomonadales</taxon>
        <taxon>Sphingomonadaceae</taxon>
        <taxon>Sphingomonas</taxon>
    </lineage>
</organism>
<dbReference type="EMBL" id="QYUM01000002">
    <property type="protein sequence ID" value="RJF94169.1"/>
    <property type="molecule type" value="Genomic_DNA"/>
</dbReference>
<dbReference type="RefSeq" id="WP_119760899.1">
    <property type="nucleotide sequence ID" value="NZ_QYUM01000002.1"/>
</dbReference>
<dbReference type="Gene3D" id="3.40.50.720">
    <property type="entry name" value="NAD(P)-binding Rossmann-like Domain"/>
    <property type="match status" value="1"/>
</dbReference>
<dbReference type="CDD" id="cd05289">
    <property type="entry name" value="MDR_like_2"/>
    <property type="match status" value="1"/>
</dbReference>
<keyword evidence="3" id="KW-1185">Reference proteome</keyword>
<dbReference type="InterPro" id="IPR020843">
    <property type="entry name" value="ER"/>
</dbReference>
<dbReference type="AlphaFoldDB" id="A0A418WSL7"/>
<dbReference type="InterPro" id="IPR013154">
    <property type="entry name" value="ADH-like_N"/>
</dbReference>